<gene>
    <name evidence="2" type="ORF">QO000_002980</name>
</gene>
<comment type="caution">
    <text evidence="2">The sequence shown here is derived from an EMBL/GenBank/DDBJ whole genome shotgun (WGS) entry which is preliminary data.</text>
</comment>
<keyword evidence="1" id="KW-1133">Transmembrane helix</keyword>
<feature type="transmembrane region" description="Helical" evidence="1">
    <location>
        <begin position="18"/>
        <end position="36"/>
    </location>
</feature>
<dbReference type="GeneID" id="301328303"/>
<sequence length="207" mass="24025">MRHKPEQQGNSRFYQKGWFMWVFLFIFPPVGIFLLWKHKIYKKTTRFILTTVGVLYFASSFFLLANSTIPLFYDHDEFVEAYQAEAKEVNVPFELKQEEETDHSITSKLSEDLTIIENKDDAGQIHEVVLVGQGEGSDIVLAMGVTIGLANQEQSIDEVKEIMNELKLFDESYDFENNETTVERDTIRYNMKYKQSEGLLLTVSKVN</sequence>
<keyword evidence="1" id="KW-0812">Transmembrane</keyword>
<accession>A0ABU0K3S5</accession>
<proteinExistence type="predicted"/>
<keyword evidence="1" id="KW-0472">Membrane</keyword>
<organism evidence="2 3">
    <name type="scientific">Guptibacillus hwajinpoensis</name>
    <dbReference type="NCBI Taxonomy" id="208199"/>
    <lineage>
        <taxon>Bacteria</taxon>
        <taxon>Bacillati</taxon>
        <taxon>Bacillota</taxon>
        <taxon>Bacilli</taxon>
        <taxon>Bacillales</taxon>
        <taxon>Guptibacillaceae</taxon>
        <taxon>Guptibacillus</taxon>
    </lineage>
</organism>
<dbReference type="Proteomes" id="UP001226720">
    <property type="component" value="Unassembled WGS sequence"/>
</dbReference>
<protein>
    <submittedName>
        <fullName evidence="2">Uncharacterized protein</fullName>
    </submittedName>
</protein>
<dbReference type="EMBL" id="JAUSWM010000005">
    <property type="protein sequence ID" value="MDQ0483996.1"/>
    <property type="molecule type" value="Genomic_DNA"/>
</dbReference>
<evidence type="ECO:0000313" key="3">
    <source>
        <dbReference type="Proteomes" id="UP001226720"/>
    </source>
</evidence>
<name>A0ABU0K3S5_9BACL</name>
<evidence type="ECO:0000313" key="2">
    <source>
        <dbReference type="EMBL" id="MDQ0483996.1"/>
    </source>
</evidence>
<feature type="transmembrane region" description="Helical" evidence="1">
    <location>
        <begin position="48"/>
        <end position="73"/>
    </location>
</feature>
<evidence type="ECO:0000256" key="1">
    <source>
        <dbReference type="SAM" id="Phobius"/>
    </source>
</evidence>
<dbReference type="RefSeq" id="WP_301552652.1">
    <property type="nucleotide sequence ID" value="NZ_JAQRMZ010000009.1"/>
</dbReference>
<keyword evidence="3" id="KW-1185">Reference proteome</keyword>
<reference evidence="2" key="1">
    <citation type="submission" date="2023-07" db="EMBL/GenBank/DDBJ databases">
        <title>Genomic Encyclopedia of Type Strains, Phase IV (KMG-IV): sequencing the most valuable type-strain genomes for metagenomic binning, comparative biology and taxonomic classification.</title>
        <authorList>
            <person name="Goeker M."/>
        </authorList>
    </citation>
    <scope>NUCLEOTIDE SEQUENCE [LARGE SCALE GENOMIC DNA]</scope>
    <source>
        <strain evidence="2">JSM 076093</strain>
    </source>
</reference>